<evidence type="ECO:0000256" key="4">
    <source>
        <dbReference type="ARBA" id="ARBA00048819"/>
    </source>
</evidence>
<keyword evidence="7" id="KW-1185">Reference proteome</keyword>
<dbReference type="InterPro" id="IPR014746">
    <property type="entry name" value="Gln_synth/guanido_kin_cat_dom"/>
</dbReference>
<evidence type="ECO:0000256" key="2">
    <source>
        <dbReference type="ARBA" id="ARBA00022741"/>
    </source>
</evidence>
<protein>
    <recommendedName>
        <fullName evidence="5">Putative glutamate--cysteine ligase 2</fullName>
        <ecNumber evidence="5">6.3.2.2</ecNumber>
    </recommendedName>
    <alternativeName>
        <fullName evidence="5">Gamma-glutamylcysteine synthetase 2</fullName>
        <shortName evidence="5">GCS 2</shortName>
        <shortName evidence="5">Gamma-GCS 2</shortName>
    </alternativeName>
</protein>
<keyword evidence="3 5" id="KW-0067">ATP-binding</keyword>
<name>A0A2T0SK11_9PSEU</name>
<dbReference type="RefSeq" id="WP_170156252.1">
    <property type="nucleotide sequence ID" value="NZ_PVTF01000019.1"/>
</dbReference>
<dbReference type="EC" id="6.3.2.2" evidence="5"/>
<accession>A0A2T0SK11</accession>
<comment type="similarity">
    <text evidence="5">Belongs to the glutamate--cysteine ligase type 2 family. YbdK subfamily.</text>
</comment>
<dbReference type="PANTHER" id="PTHR36510:SF1">
    <property type="entry name" value="GLUTAMATE--CYSTEINE LIGASE 2-RELATED"/>
    <property type="match status" value="1"/>
</dbReference>
<keyword evidence="2 5" id="KW-0547">Nucleotide-binding</keyword>
<dbReference type="InterPro" id="IPR050141">
    <property type="entry name" value="GCL_type2/YbdK_subfam"/>
</dbReference>
<dbReference type="NCBIfam" id="TIGR02050">
    <property type="entry name" value="gshA_cyan_rel"/>
    <property type="match status" value="1"/>
</dbReference>
<dbReference type="EMBL" id="PVTF01000019">
    <property type="protein sequence ID" value="PRY33741.1"/>
    <property type="molecule type" value="Genomic_DNA"/>
</dbReference>
<dbReference type="Proteomes" id="UP000239494">
    <property type="component" value="Unassembled WGS sequence"/>
</dbReference>
<reference evidence="6 7" key="1">
    <citation type="submission" date="2018-03" db="EMBL/GenBank/DDBJ databases">
        <title>Genomic Encyclopedia of Archaeal and Bacterial Type Strains, Phase II (KMG-II): from individual species to whole genera.</title>
        <authorList>
            <person name="Goeker M."/>
        </authorList>
    </citation>
    <scope>NUCLEOTIDE SEQUENCE [LARGE SCALE GENOMIC DNA]</scope>
    <source>
        <strain evidence="6 7">DSM 44720</strain>
    </source>
</reference>
<dbReference type="SUPFAM" id="SSF55931">
    <property type="entry name" value="Glutamine synthetase/guanido kinase"/>
    <property type="match status" value="1"/>
</dbReference>
<comment type="catalytic activity">
    <reaction evidence="4 5">
        <text>L-cysteine + L-glutamate + ATP = gamma-L-glutamyl-L-cysteine + ADP + phosphate + H(+)</text>
        <dbReference type="Rhea" id="RHEA:13285"/>
        <dbReference type="ChEBI" id="CHEBI:15378"/>
        <dbReference type="ChEBI" id="CHEBI:29985"/>
        <dbReference type="ChEBI" id="CHEBI:30616"/>
        <dbReference type="ChEBI" id="CHEBI:35235"/>
        <dbReference type="ChEBI" id="CHEBI:43474"/>
        <dbReference type="ChEBI" id="CHEBI:58173"/>
        <dbReference type="ChEBI" id="CHEBI:456216"/>
        <dbReference type="EC" id="6.3.2.2"/>
    </reaction>
</comment>
<keyword evidence="1 5" id="KW-0436">Ligase</keyword>
<evidence type="ECO:0000256" key="5">
    <source>
        <dbReference type="HAMAP-Rule" id="MF_01609"/>
    </source>
</evidence>
<dbReference type="InterPro" id="IPR011793">
    <property type="entry name" value="YbdK"/>
</dbReference>
<dbReference type="GO" id="GO:0042398">
    <property type="term" value="P:modified amino acid biosynthetic process"/>
    <property type="evidence" value="ECO:0007669"/>
    <property type="project" value="InterPro"/>
</dbReference>
<evidence type="ECO:0000313" key="6">
    <source>
        <dbReference type="EMBL" id="PRY33741.1"/>
    </source>
</evidence>
<dbReference type="GO" id="GO:0004357">
    <property type="term" value="F:glutamate-cysteine ligase activity"/>
    <property type="evidence" value="ECO:0007669"/>
    <property type="project" value="UniProtKB-EC"/>
</dbReference>
<comment type="caution">
    <text evidence="6">The sequence shown here is derived from an EMBL/GenBank/DDBJ whole genome shotgun (WGS) entry which is preliminary data.</text>
</comment>
<dbReference type="PANTHER" id="PTHR36510">
    <property type="entry name" value="GLUTAMATE--CYSTEINE LIGASE 2-RELATED"/>
    <property type="match status" value="1"/>
</dbReference>
<evidence type="ECO:0000313" key="7">
    <source>
        <dbReference type="Proteomes" id="UP000239494"/>
    </source>
</evidence>
<dbReference type="GO" id="GO:0005524">
    <property type="term" value="F:ATP binding"/>
    <property type="evidence" value="ECO:0007669"/>
    <property type="project" value="UniProtKB-KW"/>
</dbReference>
<dbReference type="HAMAP" id="MF_01609">
    <property type="entry name" value="Glu_cys_ligase_2"/>
    <property type="match status" value="1"/>
</dbReference>
<proteinExistence type="inferred from homology"/>
<evidence type="ECO:0000256" key="1">
    <source>
        <dbReference type="ARBA" id="ARBA00022598"/>
    </source>
</evidence>
<dbReference type="Pfam" id="PF04107">
    <property type="entry name" value="GCS2"/>
    <property type="match status" value="1"/>
</dbReference>
<dbReference type="InterPro" id="IPR006336">
    <property type="entry name" value="GCS2"/>
</dbReference>
<sequence>MTSPWTVGVEQELFLVDPETRRPVPLAQLVVDEAGDAFDVQRELTPFQIEVATPVCGTPGELVEQIRAGREHLAKAARAVGCRLMAAAIPPLGKAGPPPETDDPRYRLMEHSHRKLLGGQGVCGCHVHVGVPDEDTAILVSNAVRPWLPTLLALTVNSPVMDTEDTGYASWRAMIWSRWPVGGAPPHFESGAHYERLVQSLIDSGALLDKGMVYWDIRPSANHPTIEVRVADLPMTVREVAVFAELVRALAATAVANPPQDEPADPVLLRAAAWRAARDGIDGQGVDVRTGALVPAHEQAAKLVAYTADALRDVGQLSTVEDHLEWLRVNGSAAARQRRALAEDNDPRTLVDRLVDWTLE</sequence>
<comment type="function">
    <text evidence="5">ATP-dependent carboxylate-amine ligase which exhibits weak glutamate--cysteine ligase activity.</text>
</comment>
<gene>
    <name evidence="6" type="ORF">CLV43_11948</name>
</gene>
<evidence type="ECO:0000256" key="3">
    <source>
        <dbReference type="ARBA" id="ARBA00022840"/>
    </source>
</evidence>
<dbReference type="NCBIfam" id="NF010041">
    <property type="entry name" value="PRK13517.1-1"/>
    <property type="match status" value="1"/>
</dbReference>
<dbReference type="AlphaFoldDB" id="A0A2T0SK11"/>
<organism evidence="6 7">
    <name type="scientific">Umezawaea tangerina</name>
    <dbReference type="NCBI Taxonomy" id="84725"/>
    <lineage>
        <taxon>Bacteria</taxon>
        <taxon>Bacillati</taxon>
        <taxon>Actinomycetota</taxon>
        <taxon>Actinomycetes</taxon>
        <taxon>Pseudonocardiales</taxon>
        <taxon>Pseudonocardiaceae</taxon>
        <taxon>Umezawaea</taxon>
    </lineage>
</organism>
<dbReference type="Gene3D" id="3.30.590.20">
    <property type="match status" value="1"/>
</dbReference>